<dbReference type="InterPro" id="IPR045864">
    <property type="entry name" value="aa-tRNA-synth_II/BPL/LPL"/>
</dbReference>
<dbReference type="PROSITE" id="PS50862">
    <property type="entry name" value="AA_TRNA_LIGASE_II"/>
    <property type="match status" value="1"/>
</dbReference>
<dbReference type="GO" id="GO:0005829">
    <property type="term" value="C:cytosol"/>
    <property type="evidence" value="ECO:0007669"/>
    <property type="project" value="TreeGrafter"/>
</dbReference>
<protein>
    <recommendedName>
        <fullName evidence="2">Proline--tRNA ligase</fullName>
        <ecNumber evidence="1">6.1.1.15</ecNumber>
    </recommendedName>
    <alternativeName>
        <fullName evidence="8">Prolyl-tRNA synthetase</fullName>
    </alternativeName>
</protein>
<dbReference type="InterPro" id="IPR036621">
    <property type="entry name" value="Anticodon-bd_dom_sf"/>
</dbReference>
<gene>
    <name evidence="11" type="ORF">UW53_C0008G0024</name>
</gene>
<dbReference type="InterPro" id="IPR050062">
    <property type="entry name" value="Pro-tRNA_synthetase"/>
</dbReference>
<evidence type="ECO:0000313" key="11">
    <source>
        <dbReference type="EMBL" id="KKT59741.1"/>
    </source>
</evidence>
<keyword evidence="6" id="KW-0648">Protein biosynthesis</keyword>
<keyword evidence="7" id="KW-0030">Aminoacyl-tRNA synthetase</keyword>
<evidence type="ECO:0000256" key="5">
    <source>
        <dbReference type="ARBA" id="ARBA00022840"/>
    </source>
</evidence>
<organism evidence="11 12">
    <name type="scientific">Candidatus Giovannonibacteria bacterium GW2011_GWA1_44_25</name>
    <dbReference type="NCBI Taxonomy" id="1618645"/>
    <lineage>
        <taxon>Bacteria</taxon>
        <taxon>Candidatus Giovannoniibacteriota</taxon>
    </lineage>
</organism>
<sequence>MRLSELFAKTKRASPKDEESKNAQLLERAGFIQKLSAGVYTFLPLGLRVLNKIENIVREEMNKAGGVEILMPALHPKEIWEATGRWQSFGALFKTESAFGGQYALGPTHEEVLYSLLRNHISSYRDLPVCVYQIQTKFRDEKRAKAGLLRGKEFRMKDFYSFHADDQDRDKYYEAMKKVYLAVFQKLELNAIPTAAGGGTFSELSMEFQVPCESGEDVVYLCKKCNEAVNKELAGSAPSKCRSCGGGADEIKTIEVGNIFPLKEKFAKDFNLSFKDKNGNARLVSAGCYGLGTSRAMGAIAEVMNDEKGLRWPGSVAPFKAHLIELDAGASKIYKELVAKGTEVLYDDRAGSAAGEKFADADLIGIPLRIVVSKKTIAKNSVEVKRRYDVQTELIKIPDIYSYISKNL</sequence>
<evidence type="ECO:0000313" key="12">
    <source>
        <dbReference type="Proteomes" id="UP000034087"/>
    </source>
</evidence>
<comment type="catalytic activity">
    <reaction evidence="9">
        <text>tRNA(Pro) + L-proline + ATP = L-prolyl-tRNA(Pro) + AMP + diphosphate</text>
        <dbReference type="Rhea" id="RHEA:14305"/>
        <dbReference type="Rhea" id="RHEA-COMP:9700"/>
        <dbReference type="Rhea" id="RHEA-COMP:9702"/>
        <dbReference type="ChEBI" id="CHEBI:30616"/>
        <dbReference type="ChEBI" id="CHEBI:33019"/>
        <dbReference type="ChEBI" id="CHEBI:60039"/>
        <dbReference type="ChEBI" id="CHEBI:78442"/>
        <dbReference type="ChEBI" id="CHEBI:78532"/>
        <dbReference type="ChEBI" id="CHEBI:456215"/>
        <dbReference type="EC" id="6.1.1.15"/>
    </reaction>
</comment>
<dbReference type="Pfam" id="PF03129">
    <property type="entry name" value="HGTP_anticodon"/>
    <property type="match status" value="1"/>
</dbReference>
<dbReference type="InterPro" id="IPR002314">
    <property type="entry name" value="aa-tRNA-synt_IIb"/>
</dbReference>
<dbReference type="Proteomes" id="UP000034087">
    <property type="component" value="Unassembled WGS sequence"/>
</dbReference>
<dbReference type="GO" id="GO:0004827">
    <property type="term" value="F:proline-tRNA ligase activity"/>
    <property type="evidence" value="ECO:0007669"/>
    <property type="project" value="UniProtKB-EC"/>
</dbReference>
<dbReference type="Gene3D" id="3.30.930.10">
    <property type="entry name" value="Bira Bifunctional Protein, Domain 2"/>
    <property type="match status" value="1"/>
</dbReference>
<dbReference type="PANTHER" id="PTHR42753">
    <property type="entry name" value="MITOCHONDRIAL RIBOSOME PROTEIN L39/PROLYL-TRNA LIGASE FAMILY MEMBER"/>
    <property type="match status" value="1"/>
</dbReference>
<evidence type="ECO:0000256" key="7">
    <source>
        <dbReference type="ARBA" id="ARBA00023146"/>
    </source>
</evidence>
<accession>A0A0G1IK37</accession>
<dbReference type="InterPro" id="IPR044140">
    <property type="entry name" value="ProRS_anticodon_short"/>
</dbReference>
<keyword evidence="4" id="KW-0547">Nucleotide-binding</keyword>
<evidence type="ECO:0000256" key="9">
    <source>
        <dbReference type="ARBA" id="ARBA00047671"/>
    </source>
</evidence>
<keyword evidence="5" id="KW-0067">ATP-binding</keyword>
<proteinExistence type="predicted"/>
<dbReference type="PANTHER" id="PTHR42753:SF2">
    <property type="entry name" value="PROLINE--TRNA LIGASE"/>
    <property type="match status" value="1"/>
</dbReference>
<evidence type="ECO:0000259" key="10">
    <source>
        <dbReference type="PROSITE" id="PS50862"/>
    </source>
</evidence>
<dbReference type="InterPro" id="IPR004154">
    <property type="entry name" value="Anticodon-bd"/>
</dbReference>
<dbReference type="InterPro" id="IPR002316">
    <property type="entry name" value="Pro-tRNA-ligase_IIa"/>
</dbReference>
<dbReference type="SUPFAM" id="SSF55681">
    <property type="entry name" value="Class II aaRS and biotin synthetases"/>
    <property type="match status" value="1"/>
</dbReference>
<keyword evidence="3" id="KW-0436">Ligase</keyword>
<dbReference type="InterPro" id="IPR006195">
    <property type="entry name" value="aa-tRNA-synth_II"/>
</dbReference>
<evidence type="ECO:0000256" key="3">
    <source>
        <dbReference type="ARBA" id="ARBA00022598"/>
    </source>
</evidence>
<dbReference type="PATRIC" id="fig|1618645.3.peg.614"/>
<dbReference type="GO" id="GO:0006433">
    <property type="term" value="P:prolyl-tRNA aminoacylation"/>
    <property type="evidence" value="ECO:0007669"/>
    <property type="project" value="InterPro"/>
</dbReference>
<evidence type="ECO:0000256" key="4">
    <source>
        <dbReference type="ARBA" id="ARBA00022741"/>
    </source>
</evidence>
<evidence type="ECO:0000256" key="2">
    <source>
        <dbReference type="ARBA" id="ARBA00019110"/>
    </source>
</evidence>
<dbReference type="EMBL" id="LCIR01000008">
    <property type="protein sequence ID" value="KKT59741.1"/>
    <property type="molecule type" value="Genomic_DNA"/>
</dbReference>
<name>A0A0G1IK37_9BACT</name>
<dbReference type="Pfam" id="PF00587">
    <property type="entry name" value="tRNA-synt_2b"/>
    <property type="match status" value="1"/>
</dbReference>
<comment type="caution">
    <text evidence="11">The sequence shown here is derived from an EMBL/GenBank/DDBJ whole genome shotgun (WGS) entry which is preliminary data.</text>
</comment>
<dbReference type="AlphaFoldDB" id="A0A0G1IK37"/>
<dbReference type="GO" id="GO:0005524">
    <property type="term" value="F:ATP binding"/>
    <property type="evidence" value="ECO:0007669"/>
    <property type="project" value="UniProtKB-KW"/>
</dbReference>
<reference evidence="11 12" key="1">
    <citation type="journal article" date="2015" name="Nature">
        <title>rRNA introns, odd ribosomes, and small enigmatic genomes across a large radiation of phyla.</title>
        <authorList>
            <person name="Brown C.T."/>
            <person name="Hug L.A."/>
            <person name="Thomas B.C."/>
            <person name="Sharon I."/>
            <person name="Castelle C.J."/>
            <person name="Singh A."/>
            <person name="Wilkins M.J."/>
            <person name="Williams K.H."/>
            <person name="Banfield J.F."/>
        </authorList>
    </citation>
    <scope>NUCLEOTIDE SEQUENCE [LARGE SCALE GENOMIC DNA]</scope>
</reference>
<feature type="domain" description="Aminoacyl-transfer RNA synthetases class-II family profile" evidence="10">
    <location>
        <begin position="5"/>
        <end position="313"/>
    </location>
</feature>
<dbReference type="EC" id="6.1.1.15" evidence="1"/>
<dbReference type="Gene3D" id="3.40.50.800">
    <property type="entry name" value="Anticodon-binding domain"/>
    <property type="match status" value="1"/>
</dbReference>
<dbReference type="CDD" id="cd00861">
    <property type="entry name" value="ProRS_anticodon_short"/>
    <property type="match status" value="1"/>
</dbReference>
<evidence type="ECO:0000256" key="8">
    <source>
        <dbReference type="ARBA" id="ARBA00029731"/>
    </source>
</evidence>
<dbReference type="PRINTS" id="PR01046">
    <property type="entry name" value="TRNASYNTHPRO"/>
</dbReference>
<dbReference type="SUPFAM" id="SSF52954">
    <property type="entry name" value="Class II aaRS ABD-related"/>
    <property type="match status" value="1"/>
</dbReference>
<evidence type="ECO:0000256" key="6">
    <source>
        <dbReference type="ARBA" id="ARBA00022917"/>
    </source>
</evidence>
<evidence type="ECO:0000256" key="1">
    <source>
        <dbReference type="ARBA" id="ARBA00012831"/>
    </source>
</evidence>